<dbReference type="OrthoDB" id="4868994at2759"/>
<name>A0A5N5DAV8_9PEZI</name>
<dbReference type="AlphaFoldDB" id="A0A5N5DAV8"/>
<reference evidence="1 2" key="1">
    <citation type="journal article" date="2019" name="Sci. Rep.">
        <title>A multi-omics analysis of the grapevine pathogen Lasiodiplodia theobromae reveals that temperature affects the expression of virulence- and pathogenicity-related genes.</title>
        <authorList>
            <person name="Felix C."/>
            <person name="Meneses R."/>
            <person name="Goncalves M.F.M."/>
            <person name="Tilleman L."/>
            <person name="Duarte A.S."/>
            <person name="Jorrin-Novo J.V."/>
            <person name="Van de Peer Y."/>
            <person name="Deforce D."/>
            <person name="Van Nieuwerburgh F."/>
            <person name="Esteves A.C."/>
            <person name="Alves A."/>
        </authorList>
    </citation>
    <scope>NUCLEOTIDE SEQUENCE [LARGE SCALE GENOMIC DNA]</scope>
    <source>
        <strain evidence="1 2">LA-SOL3</strain>
    </source>
</reference>
<organism evidence="1 2">
    <name type="scientific">Lasiodiplodia theobromae</name>
    <dbReference type="NCBI Taxonomy" id="45133"/>
    <lineage>
        <taxon>Eukaryota</taxon>
        <taxon>Fungi</taxon>
        <taxon>Dikarya</taxon>
        <taxon>Ascomycota</taxon>
        <taxon>Pezizomycotina</taxon>
        <taxon>Dothideomycetes</taxon>
        <taxon>Dothideomycetes incertae sedis</taxon>
        <taxon>Botryosphaeriales</taxon>
        <taxon>Botryosphaeriaceae</taxon>
        <taxon>Lasiodiplodia</taxon>
    </lineage>
</organism>
<protein>
    <submittedName>
        <fullName evidence="1">Uncharacterized protein</fullName>
    </submittedName>
</protein>
<dbReference type="Proteomes" id="UP000325902">
    <property type="component" value="Unassembled WGS sequence"/>
</dbReference>
<keyword evidence="2" id="KW-1185">Reference proteome</keyword>
<evidence type="ECO:0000313" key="2">
    <source>
        <dbReference type="Proteomes" id="UP000325902"/>
    </source>
</evidence>
<dbReference type="EMBL" id="VCHE01000038">
    <property type="protein sequence ID" value="KAB2574938.1"/>
    <property type="molecule type" value="Genomic_DNA"/>
</dbReference>
<dbReference type="InterPro" id="IPR019419">
    <property type="entry name" value="AIM19"/>
</dbReference>
<dbReference type="Pfam" id="PF10315">
    <property type="entry name" value="Aim19"/>
    <property type="match status" value="1"/>
</dbReference>
<comment type="caution">
    <text evidence="1">The sequence shown here is derived from an EMBL/GenBank/DDBJ whole genome shotgun (WGS) entry which is preliminary data.</text>
</comment>
<proteinExistence type="predicted"/>
<accession>A0A5N5DAV8</accession>
<evidence type="ECO:0000313" key="1">
    <source>
        <dbReference type="EMBL" id="KAB2574938.1"/>
    </source>
</evidence>
<gene>
    <name evidence="1" type="ORF">DBV05_g6485</name>
</gene>
<sequence>MAGEPEEQSPSTSLAHKLQAWGNNPLPPTLLATLITAQHMRPFQPLPMLFPPVLLLSSYINLNGYKKDAAGMSAAWSGLYVLLAGRRKQKIYSKFGARGLTRGATMVMCAANVVSGGLAYTFGKREQEEDS</sequence>